<comment type="caution">
    <text evidence="3">The sequence shown here is derived from an EMBL/GenBank/DDBJ whole genome shotgun (WGS) entry which is preliminary data.</text>
</comment>
<dbReference type="Pfam" id="PF03101">
    <property type="entry name" value="FAR1"/>
    <property type="match status" value="1"/>
</dbReference>
<evidence type="ECO:0000313" key="4">
    <source>
        <dbReference type="Proteomes" id="UP000541444"/>
    </source>
</evidence>
<organism evidence="3 4">
    <name type="scientific">Kingdonia uniflora</name>
    <dbReference type="NCBI Taxonomy" id="39325"/>
    <lineage>
        <taxon>Eukaryota</taxon>
        <taxon>Viridiplantae</taxon>
        <taxon>Streptophyta</taxon>
        <taxon>Embryophyta</taxon>
        <taxon>Tracheophyta</taxon>
        <taxon>Spermatophyta</taxon>
        <taxon>Magnoliopsida</taxon>
        <taxon>Ranunculales</taxon>
        <taxon>Circaeasteraceae</taxon>
        <taxon>Kingdonia</taxon>
    </lineage>
</organism>
<dbReference type="InterPro" id="IPR004330">
    <property type="entry name" value="FAR1_DNA_bnd_dom"/>
</dbReference>
<evidence type="ECO:0000259" key="2">
    <source>
        <dbReference type="Pfam" id="PF03101"/>
    </source>
</evidence>
<gene>
    <name evidence="3" type="ORF">GIB67_032566</name>
</gene>
<keyword evidence="4" id="KW-1185">Reference proteome</keyword>
<name>A0A7J7LS09_9MAGN</name>
<feature type="coiled-coil region" evidence="1">
    <location>
        <begin position="189"/>
        <end position="223"/>
    </location>
</feature>
<dbReference type="OrthoDB" id="1859317at2759"/>
<dbReference type="PANTHER" id="PTHR46328">
    <property type="entry name" value="FAR-RED IMPAIRED RESPONSIVE (FAR1) FAMILY PROTEIN-RELATED"/>
    <property type="match status" value="1"/>
</dbReference>
<proteinExistence type="predicted"/>
<feature type="domain" description="FAR1" evidence="2">
    <location>
        <begin position="67"/>
        <end position="155"/>
    </location>
</feature>
<reference evidence="3 4" key="1">
    <citation type="journal article" date="2020" name="IScience">
        <title>Genome Sequencing of the Endangered Kingdonia uniflora (Circaeasteraceae, Ranunculales) Reveals Potential Mechanisms of Evolutionary Specialization.</title>
        <authorList>
            <person name="Sun Y."/>
            <person name="Deng T."/>
            <person name="Zhang A."/>
            <person name="Moore M.J."/>
            <person name="Landis J.B."/>
            <person name="Lin N."/>
            <person name="Zhang H."/>
            <person name="Zhang X."/>
            <person name="Huang J."/>
            <person name="Zhang X."/>
            <person name="Sun H."/>
            <person name="Wang H."/>
        </authorList>
    </citation>
    <scope>NUCLEOTIDE SEQUENCE [LARGE SCALE GENOMIC DNA]</scope>
    <source>
        <strain evidence="3">TB1705</strain>
        <tissue evidence="3">Leaf</tissue>
    </source>
</reference>
<dbReference type="Proteomes" id="UP000541444">
    <property type="component" value="Unassembled WGS sequence"/>
</dbReference>
<evidence type="ECO:0000313" key="3">
    <source>
        <dbReference type="EMBL" id="KAF6145443.1"/>
    </source>
</evidence>
<dbReference type="PANTHER" id="PTHR46328:SF27">
    <property type="entry name" value="OS12G0287500 PROTEIN"/>
    <property type="match status" value="1"/>
</dbReference>
<dbReference type="AlphaFoldDB" id="A0A7J7LS09"/>
<sequence>MPNTSSVHGFDLMMSSDRLIGEETSIDLETECGDSSGINDEYTVEEITGSDPYVGMKFKSADDARVFYDEYGRRHGFTIRVNRKQRSRKDREVIGYDYVCSREGFRRKRTSREVNIRFSKQPRVGCKAMLVIAYRRNSENWVVTNFVREHNHELMVPSEVPVRRPDKANNEDEKDKRIRELTARLYNDRQKFERQCAIYEERCATYKMQLEELMKDIDVHTENLTKRVESVVHNIKEIED</sequence>
<dbReference type="EMBL" id="JACGCM010002063">
    <property type="protein sequence ID" value="KAF6145443.1"/>
    <property type="molecule type" value="Genomic_DNA"/>
</dbReference>
<accession>A0A7J7LS09</accession>
<protein>
    <recommendedName>
        <fullName evidence="2">FAR1 domain-containing protein</fullName>
    </recommendedName>
</protein>
<evidence type="ECO:0000256" key="1">
    <source>
        <dbReference type="SAM" id="Coils"/>
    </source>
</evidence>
<keyword evidence="1" id="KW-0175">Coiled coil</keyword>